<accession>E1YJI0</accession>
<evidence type="ECO:0000313" key="2">
    <source>
        <dbReference type="EMBL" id="CBX31434.1"/>
    </source>
</evidence>
<name>E1YJI0_9BACT</name>
<dbReference type="EMBL" id="FR695877">
    <property type="protein sequence ID" value="CBX31434.1"/>
    <property type="molecule type" value="Genomic_DNA"/>
</dbReference>
<dbReference type="Pfam" id="PF13470">
    <property type="entry name" value="PIN_3"/>
    <property type="match status" value="1"/>
</dbReference>
<dbReference type="InterPro" id="IPR002850">
    <property type="entry name" value="PIN_toxin-like"/>
</dbReference>
<organism evidence="2">
    <name type="scientific">uncultured Desulfobacterium sp</name>
    <dbReference type="NCBI Taxonomy" id="201089"/>
    <lineage>
        <taxon>Bacteria</taxon>
        <taxon>Pseudomonadati</taxon>
        <taxon>Thermodesulfobacteriota</taxon>
        <taxon>Desulfobacteria</taxon>
        <taxon>Desulfobacterales</taxon>
        <taxon>Desulfobacteriaceae</taxon>
        <taxon>Desulfobacterium</taxon>
        <taxon>environmental samples</taxon>
    </lineage>
</organism>
<dbReference type="NCBIfam" id="TIGR00305">
    <property type="entry name" value="putative toxin-antitoxin system toxin component, PIN family"/>
    <property type="match status" value="1"/>
</dbReference>
<gene>
    <name evidence="2" type="ORF">N47_E49460</name>
</gene>
<feature type="domain" description="PIN" evidence="1">
    <location>
        <begin position="2"/>
        <end position="113"/>
    </location>
</feature>
<dbReference type="PANTHER" id="PTHR34610">
    <property type="entry name" value="SSL7007 PROTEIN"/>
    <property type="match status" value="1"/>
</dbReference>
<dbReference type="InterPro" id="IPR029060">
    <property type="entry name" value="PIN-like_dom_sf"/>
</dbReference>
<proteinExistence type="predicted"/>
<dbReference type="InterPro" id="IPR002716">
    <property type="entry name" value="PIN_dom"/>
</dbReference>
<dbReference type="AlphaFoldDB" id="E1YJI0"/>
<dbReference type="PANTHER" id="PTHR34610:SF3">
    <property type="entry name" value="SSL7007 PROTEIN"/>
    <property type="match status" value="1"/>
</dbReference>
<evidence type="ECO:0000259" key="1">
    <source>
        <dbReference type="SMART" id="SM00670"/>
    </source>
</evidence>
<reference evidence="2" key="1">
    <citation type="journal article" date="2011" name="Environ. Microbiol.">
        <title>Genomic insights into the metabolic potential of the polycyclic aromatic hydrocarbon degrading sulfate-reducing Deltaproteobacterium N47.</title>
        <authorList>
            <person name="Bergmann F."/>
            <person name="Selesi D."/>
            <person name="Weinmaier T."/>
            <person name="Tischler P."/>
            <person name="Rattei T."/>
            <person name="Meckenstock R.U."/>
        </authorList>
    </citation>
    <scope>NUCLEOTIDE SEQUENCE</scope>
</reference>
<protein>
    <recommendedName>
        <fullName evidence="1">PIN domain-containing protein</fullName>
    </recommendedName>
</protein>
<dbReference type="SMART" id="SM00670">
    <property type="entry name" value="PINc"/>
    <property type="match status" value="1"/>
</dbReference>
<sequence length="143" mass="16265">MPKIVIDTNIYISAIFWGGKPRELVNLGRSGKISIFTSLDIEQEIVRKLKTKFKLSDEESAQILLDFSTFTNPVKISRRISVIDDDPDDNKFIECALSSKSGFIVSGDKHLLKLGYYKEIKIVRAAEFLSIISKEWLSKSQHL</sequence>
<dbReference type="SUPFAM" id="SSF88723">
    <property type="entry name" value="PIN domain-like"/>
    <property type="match status" value="1"/>
</dbReference>